<dbReference type="Proteomes" id="UP001528672">
    <property type="component" value="Unassembled WGS sequence"/>
</dbReference>
<dbReference type="InterPro" id="IPR001123">
    <property type="entry name" value="LeuE-type"/>
</dbReference>
<dbReference type="PANTHER" id="PTHR30086:SF20">
    <property type="entry name" value="ARGININE EXPORTER PROTEIN ARGO-RELATED"/>
    <property type="match status" value="1"/>
</dbReference>
<name>A0ABT5MAK3_9BURK</name>
<evidence type="ECO:0000256" key="2">
    <source>
        <dbReference type="ARBA" id="ARBA00022475"/>
    </source>
</evidence>
<feature type="transmembrane region" description="Helical" evidence="6">
    <location>
        <begin position="71"/>
        <end position="92"/>
    </location>
</feature>
<keyword evidence="2" id="KW-1003">Cell membrane</keyword>
<dbReference type="Pfam" id="PF01810">
    <property type="entry name" value="LysE"/>
    <property type="match status" value="1"/>
</dbReference>
<evidence type="ECO:0000256" key="4">
    <source>
        <dbReference type="ARBA" id="ARBA00022989"/>
    </source>
</evidence>
<keyword evidence="4 6" id="KW-1133">Transmembrane helix</keyword>
<organism evidence="7 8">
    <name type="scientific">Curvibacter microcysteis</name>
    <dbReference type="NCBI Taxonomy" id="3026419"/>
    <lineage>
        <taxon>Bacteria</taxon>
        <taxon>Pseudomonadati</taxon>
        <taxon>Pseudomonadota</taxon>
        <taxon>Betaproteobacteria</taxon>
        <taxon>Burkholderiales</taxon>
        <taxon>Comamonadaceae</taxon>
        <taxon>Curvibacter</taxon>
    </lineage>
</organism>
<sequence>MDWQTLWLFMAAGWLLNLTPGPDVLYIVSHSLRSGLRAGVVAGLGITAGCFVHIAAAAIGVGALLSASGTAFTVLKWVGAAYLMWMGVRMLLSRPASGAGSTPVISVGQGGAAEPLSKVFLGGFWTNVLNPKVALFFLAFVPQFIAPGTDNKALAFVLLGTLFNVNAIPINIGWAAVATWMARRMDVVQHRLQVLDRVAGALFIGFGLKLALSDRPVP</sequence>
<feature type="transmembrane region" description="Helical" evidence="6">
    <location>
        <begin position="40"/>
        <end position="65"/>
    </location>
</feature>
<comment type="subcellular location">
    <subcellularLocation>
        <location evidence="1">Cell membrane</location>
        <topology evidence="1">Multi-pass membrane protein</topology>
    </subcellularLocation>
</comment>
<keyword evidence="8" id="KW-1185">Reference proteome</keyword>
<protein>
    <submittedName>
        <fullName evidence="7">LysE family translocator</fullName>
    </submittedName>
</protein>
<evidence type="ECO:0000256" key="3">
    <source>
        <dbReference type="ARBA" id="ARBA00022692"/>
    </source>
</evidence>
<accession>A0ABT5MAK3</accession>
<feature type="transmembrane region" description="Helical" evidence="6">
    <location>
        <begin position="6"/>
        <end position="28"/>
    </location>
</feature>
<proteinExistence type="predicted"/>
<reference evidence="7 8" key="1">
    <citation type="submission" date="2023-02" db="EMBL/GenBank/DDBJ databases">
        <title>Bacterial whole genome sequence for Curvibacter sp. HBC28.</title>
        <authorList>
            <person name="Le V."/>
            <person name="Ko S.-R."/>
            <person name="Ahn C.-Y."/>
            <person name="Oh H.-M."/>
        </authorList>
    </citation>
    <scope>NUCLEOTIDE SEQUENCE [LARGE SCALE GENOMIC DNA]</scope>
    <source>
        <strain evidence="7 8">HBC28</strain>
    </source>
</reference>
<keyword evidence="5 6" id="KW-0472">Membrane</keyword>
<gene>
    <name evidence="7" type="ORF">PSQ39_03160</name>
</gene>
<feature type="transmembrane region" description="Helical" evidence="6">
    <location>
        <begin position="153"/>
        <end position="182"/>
    </location>
</feature>
<evidence type="ECO:0000256" key="1">
    <source>
        <dbReference type="ARBA" id="ARBA00004651"/>
    </source>
</evidence>
<dbReference type="EMBL" id="JAQSIO010000001">
    <property type="protein sequence ID" value="MDD0813618.1"/>
    <property type="molecule type" value="Genomic_DNA"/>
</dbReference>
<feature type="transmembrane region" description="Helical" evidence="6">
    <location>
        <begin position="119"/>
        <end position="141"/>
    </location>
</feature>
<evidence type="ECO:0000256" key="6">
    <source>
        <dbReference type="SAM" id="Phobius"/>
    </source>
</evidence>
<comment type="caution">
    <text evidence="7">The sequence shown here is derived from an EMBL/GenBank/DDBJ whole genome shotgun (WGS) entry which is preliminary data.</text>
</comment>
<evidence type="ECO:0000313" key="8">
    <source>
        <dbReference type="Proteomes" id="UP001528672"/>
    </source>
</evidence>
<dbReference type="PANTHER" id="PTHR30086">
    <property type="entry name" value="ARGININE EXPORTER PROTEIN ARGO"/>
    <property type="match status" value="1"/>
</dbReference>
<evidence type="ECO:0000313" key="7">
    <source>
        <dbReference type="EMBL" id="MDD0813618.1"/>
    </source>
</evidence>
<keyword evidence="3 6" id="KW-0812">Transmembrane</keyword>
<dbReference type="RefSeq" id="WP_273925136.1">
    <property type="nucleotide sequence ID" value="NZ_JAQSIO010000001.1"/>
</dbReference>
<evidence type="ECO:0000256" key="5">
    <source>
        <dbReference type="ARBA" id="ARBA00023136"/>
    </source>
</evidence>
<dbReference type="PIRSF" id="PIRSF006324">
    <property type="entry name" value="LeuE"/>
    <property type="match status" value="1"/>
</dbReference>